<accession>A0A6J6DID5</accession>
<evidence type="ECO:0000256" key="1">
    <source>
        <dbReference type="SAM" id="Phobius"/>
    </source>
</evidence>
<keyword evidence="1" id="KW-0812">Transmembrane</keyword>
<proteinExistence type="predicted"/>
<keyword evidence="1" id="KW-1133">Transmembrane helix</keyword>
<keyword evidence="1" id="KW-0472">Membrane</keyword>
<reference evidence="2" key="1">
    <citation type="submission" date="2020-05" db="EMBL/GenBank/DDBJ databases">
        <authorList>
            <person name="Chiriac C."/>
            <person name="Salcher M."/>
            <person name="Ghai R."/>
            <person name="Kavagutti S V."/>
        </authorList>
    </citation>
    <scope>NUCLEOTIDE SEQUENCE</scope>
</reference>
<protein>
    <submittedName>
        <fullName evidence="2">Unannotated protein</fullName>
    </submittedName>
</protein>
<sequence length="85" mass="9164">MWRILFFVIPFAGLLPLALSTNMDPFLAGLISAAMASLLALALSFLVLSGRRQAVANQLAAARVAKHQKNVDESHEDDVLDASSR</sequence>
<evidence type="ECO:0000313" key="2">
    <source>
        <dbReference type="EMBL" id="CAB4563912.1"/>
    </source>
</evidence>
<gene>
    <name evidence="2" type="ORF">UFOPK1591_00910</name>
</gene>
<dbReference type="AlphaFoldDB" id="A0A6J6DID5"/>
<feature type="transmembrane region" description="Helical" evidence="1">
    <location>
        <begin position="30"/>
        <end position="48"/>
    </location>
</feature>
<name>A0A6J6DID5_9ZZZZ</name>
<dbReference type="EMBL" id="CAEZTD010000066">
    <property type="protein sequence ID" value="CAB4563912.1"/>
    <property type="molecule type" value="Genomic_DNA"/>
</dbReference>
<organism evidence="2">
    <name type="scientific">freshwater metagenome</name>
    <dbReference type="NCBI Taxonomy" id="449393"/>
    <lineage>
        <taxon>unclassified sequences</taxon>
        <taxon>metagenomes</taxon>
        <taxon>ecological metagenomes</taxon>
    </lineage>
</organism>